<organism evidence="1 2">
    <name type="scientific">Sphingobacterium athyrii</name>
    <dbReference type="NCBI Taxonomy" id="2152717"/>
    <lineage>
        <taxon>Bacteria</taxon>
        <taxon>Pseudomonadati</taxon>
        <taxon>Bacteroidota</taxon>
        <taxon>Sphingobacteriia</taxon>
        <taxon>Sphingobacteriales</taxon>
        <taxon>Sphingobacteriaceae</taxon>
        <taxon>Sphingobacterium</taxon>
    </lineage>
</organism>
<dbReference type="OrthoDB" id="9765204at2"/>
<evidence type="ECO:0000313" key="2">
    <source>
        <dbReference type="Proteomes" id="UP000250831"/>
    </source>
</evidence>
<reference evidence="1 2" key="1">
    <citation type="submission" date="2018-04" db="EMBL/GenBank/DDBJ databases">
        <title>Sphingobacterium sp. M46 Genome.</title>
        <authorList>
            <person name="Cheng J."/>
            <person name="Li Y."/>
        </authorList>
    </citation>
    <scope>NUCLEOTIDE SEQUENCE [LARGE SCALE GENOMIC DNA]</scope>
    <source>
        <strain evidence="1 2">M46</strain>
    </source>
</reference>
<sequence length="521" mass="60034">MQHSDLSFIGYHYNKDGFLIGAMNQEITLKIHRGKDGRILKEQQGQHWVTKAFDKESNSLLVQSSLGANITSRYDHFGQLSEMESKDWKAQWQYDATGLEIQRELTGGISQVTERDQQGRVVRRCISSHNVEKSRTRYHWGKANRLLKSINELTGTSTTFNYDTWDNLVSGTYDNRKDTQTIYKAPDTIGNLFETPDRTDRTHGAGGKLLKDLCYNYYYYAEGNLIFKEFRKSTAQAVLSPSTIEHKYGINLTGSGVGWQYEWKGNGMLAKVILPKGGEVNFFYDPLGRRISKEYKNKVTRWIWDGNVPLHEWEYQRSFPPGFTIDDENNIQELAESVENVITWLYQYGSFVPCGKIVGEEHFSIISDYLGTPTHAYDDKGGLVWERELDVYGSLRKGGNSFVPFLYQGQYVDIETGLAYNRFRYYDSESGNYISQDPINLLGGLRFYDYVKDSNSYSDPLGLIEEVLRYNFELYKSLRNAGMGVFTSMKGVYKAFGEQLRNGKYPWTKVENIDVRRVAHH</sequence>
<accession>A0A363NSZ3</accession>
<dbReference type="InterPro" id="IPR022385">
    <property type="entry name" value="Rhs_assc_core"/>
</dbReference>
<gene>
    <name evidence="1" type="ORF">DCO56_10715</name>
</gene>
<dbReference type="PANTHER" id="PTHR32305">
    <property type="match status" value="1"/>
</dbReference>
<keyword evidence="2" id="KW-1185">Reference proteome</keyword>
<proteinExistence type="predicted"/>
<dbReference type="AlphaFoldDB" id="A0A363NSZ3"/>
<comment type="caution">
    <text evidence="1">The sequence shown here is derived from an EMBL/GenBank/DDBJ whole genome shotgun (WGS) entry which is preliminary data.</text>
</comment>
<dbReference type="RefSeq" id="WP_108633782.1">
    <property type="nucleotide sequence ID" value="NZ_QCXX01000003.1"/>
</dbReference>
<evidence type="ECO:0008006" key="3">
    <source>
        <dbReference type="Google" id="ProtNLM"/>
    </source>
</evidence>
<protein>
    <recommendedName>
        <fullName evidence="3">RHS repeat-associated core domain-containing protein</fullName>
    </recommendedName>
</protein>
<dbReference type="InterPro" id="IPR050708">
    <property type="entry name" value="T6SS_VgrG/RHS"/>
</dbReference>
<evidence type="ECO:0000313" key="1">
    <source>
        <dbReference type="EMBL" id="PUV23853.1"/>
    </source>
</evidence>
<dbReference type="Proteomes" id="UP000250831">
    <property type="component" value="Unassembled WGS sequence"/>
</dbReference>
<dbReference type="Gene3D" id="2.180.10.10">
    <property type="entry name" value="RHS repeat-associated core"/>
    <property type="match status" value="1"/>
</dbReference>
<dbReference type="PANTHER" id="PTHR32305:SF15">
    <property type="entry name" value="PROTEIN RHSA-RELATED"/>
    <property type="match status" value="1"/>
</dbReference>
<dbReference type="EMBL" id="QCXX01000003">
    <property type="protein sequence ID" value="PUV23853.1"/>
    <property type="molecule type" value="Genomic_DNA"/>
</dbReference>
<dbReference type="NCBIfam" id="TIGR03696">
    <property type="entry name" value="Rhs_assc_core"/>
    <property type="match status" value="1"/>
</dbReference>
<name>A0A363NSZ3_9SPHI</name>